<evidence type="ECO:0000259" key="1">
    <source>
        <dbReference type="Pfam" id="PF00535"/>
    </source>
</evidence>
<dbReference type="RefSeq" id="WP_101249919.1">
    <property type="nucleotide sequence ID" value="NZ_PIUM01000005.1"/>
</dbReference>
<dbReference type="Gene3D" id="3.40.50.2000">
    <property type="entry name" value="Glycogen Phosphorylase B"/>
    <property type="match status" value="1"/>
</dbReference>
<dbReference type="AlphaFoldDB" id="A0A2N3PYE7"/>
<reference evidence="3" key="1">
    <citation type="submission" date="2017-12" db="EMBL/GenBank/DDBJ databases">
        <title>Draft genome sequence of Telmatospirillum siberiense 26-4b1T, an acidotolerant peatland alphaproteobacterium potentially involved in sulfur cycling.</title>
        <authorList>
            <person name="Hausmann B."/>
            <person name="Pjevac P."/>
            <person name="Schreck K."/>
            <person name="Herbold C.W."/>
            <person name="Daims H."/>
            <person name="Wagner M."/>
            <person name="Pester M."/>
            <person name="Loy A."/>
        </authorList>
    </citation>
    <scope>NUCLEOTIDE SEQUENCE [LARGE SCALE GENOMIC DNA]</scope>
    <source>
        <strain evidence="3">26-4b1</strain>
    </source>
</reference>
<keyword evidence="3" id="KW-1185">Reference proteome</keyword>
<name>A0A2N3PYE7_9PROT</name>
<dbReference type="Pfam" id="PF13692">
    <property type="entry name" value="Glyco_trans_1_4"/>
    <property type="match status" value="1"/>
</dbReference>
<dbReference type="SUPFAM" id="SSF53448">
    <property type="entry name" value="Nucleotide-diphospho-sugar transferases"/>
    <property type="match status" value="1"/>
</dbReference>
<gene>
    <name evidence="2" type="ORF">CWS72_07345</name>
</gene>
<dbReference type="Pfam" id="PF00535">
    <property type="entry name" value="Glycos_transf_2"/>
    <property type="match status" value="1"/>
</dbReference>
<dbReference type="CDD" id="cd04186">
    <property type="entry name" value="GT_2_like_c"/>
    <property type="match status" value="1"/>
</dbReference>
<dbReference type="InterPro" id="IPR001173">
    <property type="entry name" value="Glyco_trans_2-like"/>
</dbReference>
<accession>A0A2N3PYE7</accession>
<sequence>MPSLDIVIVNWNAGSLLRQCLESVFTSDLGNVELQRMVVVDNASTDGSMDDLPFASPPFIPIRLPENLGFGSACNIGAAESTADYILFLNPDTVLGRDSLRGALMFMEAADNRKIAASSIRLNDTAGVTQRCCARFPTVGRMLAQSVGLDRLVPRLFPPHFMTEWDHQDTRPVPQIMGAFLLIRRSIFTRLGGFDEQFFVYYEDVDLCRRIALDGGICVHNAAVSATHVGCGSTDRIKARRQFYNARGRIQYAWKYFGWPGSLALALDGLLIAPLARSLKGVLNASLTAITDAVQGSLMLWADLPNILSRGNRPISSLEARSGSEARPISILALTRYPRQGASSRTRFLNYLPALKAEGIDVTVSPFFDETYLPALYGDRKVDSGAILKCYRRRLKVLHDAQNFDLIWVEKEILPWIPSIVEQFAMRGMPFILDFDDAWFLRYATHPSPLVRALLGKKFEHLIQQARGVIVGNSVLTDWARKAHAREIVQLPTPVDLDRDHPDRSAEHGGPIRIGWIGTPSTAEQYLRPLLPTLEELISEGIASFTVIGASHADFTRIGATTLPWREADEVEQLYNFDVGIMPLTDDPWTRGKCAFKLIQYMAVGLPVVASPVGMNNTVVQHGINGFLANSREEWREAILTLARTPALRSRMGSEGRNLVAREYCVSAVYPRLSAALRKAAGAPPLAAPSSQNKA</sequence>
<dbReference type="Gene3D" id="3.90.550.10">
    <property type="entry name" value="Spore Coat Polysaccharide Biosynthesis Protein SpsA, Chain A"/>
    <property type="match status" value="1"/>
</dbReference>
<evidence type="ECO:0000313" key="3">
    <source>
        <dbReference type="Proteomes" id="UP000233293"/>
    </source>
</evidence>
<dbReference type="InterPro" id="IPR029044">
    <property type="entry name" value="Nucleotide-diphossugar_trans"/>
</dbReference>
<dbReference type="Proteomes" id="UP000233293">
    <property type="component" value="Unassembled WGS sequence"/>
</dbReference>
<dbReference type="CDD" id="cd03801">
    <property type="entry name" value="GT4_PimA-like"/>
    <property type="match status" value="1"/>
</dbReference>
<proteinExistence type="predicted"/>
<protein>
    <recommendedName>
        <fullName evidence="1">Glycosyltransferase 2-like domain-containing protein</fullName>
    </recommendedName>
</protein>
<dbReference type="SUPFAM" id="SSF53756">
    <property type="entry name" value="UDP-Glycosyltransferase/glycogen phosphorylase"/>
    <property type="match status" value="1"/>
</dbReference>
<feature type="domain" description="Glycosyltransferase 2-like" evidence="1">
    <location>
        <begin position="6"/>
        <end position="187"/>
    </location>
</feature>
<dbReference type="PANTHER" id="PTHR43179">
    <property type="entry name" value="RHAMNOSYLTRANSFERASE WBBL"/>
    <property type="match status" value="1"/>
</dbReference>
<evidence type="ECO:0000313" key="2">
    <source>
        <dbReference type="EMBL" id="PKU25395.1"/>
    </source>
</evidence>
<organism evidence="2 3">
    <name type="scientific">Telmatospirillum siberiense</name>
    <dbReference type="NCBI Taxonomy" id="382514"/>
    <lineage>
        <taxon>Bacteria</taxon>
        <taxon>Pseudomonadati</taxon>
        <taxon>Pseudomonadota</taxon>
        <taxon>Alphaproteobacteria</taxon>
        <taxon>Rhodospirillales</taxon>
        <taxon>Rhodospirillaceae</taxon>
        <taxon>Telmatospirillum</taxon>
    </lineage>
</organism>
<dbReference type="PANTHER" id="PTHR43179:SF7">
    <property type="entry name" value="RHAMNOSYLTRANSFERASE WBBL"/>
    <property type="match status" value="1"/>
</dbReference>
<dbReference type="EMBL" id="PIUM01000005">
    <property type="protein sequence ID" value="PKU25395.1"/>
    <property type="molecule type" value="Genomic_DNA"/>
</dbReference>
<dbReference type="OrthoDB" id="3180470at2"/>
<comment type="caution">
    <text evidence="2">The sequence shown here is derived from an EMBL/GenBank/DDBJ whole genome shotgun (WGS) entry which is preliminary data.</text>
</comment>